<evidence type="ECO:0000259" key="8">
    <source>
        <dbReference type="Pfam" id="PF16901"/>
    </source>
</evidence>
<keyword evidence="4" id="KW-0274">FAD</keyword>
<dbReference type="GO" id="GO:0009331">
    <property type="term" value="C:glycerol-3-phosphate dehydrogenase (FAD) complex"/>
    <property type="evidence" value="ECO:0007669"/>
    <property type="project" value="UniProtKB-UniRule"/>
</dbReference>
<feature type="domain" description="FAD dependent oxidoreductase" evidence="7">
    <location>
        <begin position="35"/>
        <end position="358"/>
    </location>
</feature>
<dbReference type="GO" id="GO:0004368">
    <property type="term" value="F:glycerol-3-phosphate dehydrogenase (quinone) activity"/>
    <property type="evidence" value="ECO:0007669"/>
    <property type="project" value="UniProtKB-EC"/>
</dbReference>
<dbReference type="AlphaFoldDB" id="A0A143PGK2"/>
<dbReference type="RefSeq" id="WP_110168903.1">
    <property type="nucleotide sequence ID" value="NZ_CP015136.1"/>
</dbReference>
<dbReference type="PROSITE" id="PS00977">
    <property type="entry name" value="FAD_G3PDH_1"/>
    <property type="match status" value="1"/>
</dbReference>
<dbReference type="STRING" id="1855912.LuPra_00050"/>
<keyword evidence="10" id="KW-1185">Reference proteome</keyword>
<dbReference type="KEGG" id="abac:LuPra_00050"/>
<dbReference type="Pfam" id="PF01266">
    <property type="entry name" value="DAO"/>
    <property type="match status" value="1"/>
</dbReference>
<dbReference type="OrthoDB" id="9766796at2"/>
<evidence type="ECO:0000256" key="4">
    <source>
        <dbReference type="ARBA" id="ARBA00022827"/>
    </source>
</evidence>
<dbReference type="PROSITE" id="PS00978">
    <property type="entry name" value="FAD_G3PDH_2"/>
    <property type="match status" value="1"/>
</dbReference>
<evidence type="ECO:0000256" key="6">
    <source>
        <dbReference type="RuleBase" id="RU361217"/>
    </source>
</evidence>
<comment type="catalytic activity">
    <reaction evidence="6">
        <text>a quinone + sn-glycerol 3-phosphate = dihydroxyacetone phosphate + a quinol</text>
        <dbReference type="Rhea" id="RHEA:18977"/>
        <dbReference type="ChEBI" id="CHEBI:24646"/>
        <dbReference type="ChEBI" id="CHEBI:57597"/>
        <dbReference type="ChEBI" id="CHEBI:57642"/>
        <dbReference type="ChEBI" id="CHEBI:132124"/>
        <dbReference type="EC" id="1.1.5.3"/>
    </reaction>
</comment>
<dbReference type="InterPro" id="IPR006076">
    <property type="entry name" value="FAD-dep_OxRdtase"/>
</dbReference>
<dbReference type="GO" id="GO:0046168">
    <property type="term" value="P:glycerol-3-phosphate catabolic process"/>
    <property type="evidence" value="ECO:0007669"/>
    <property type="project" value="TreeGrafter"/>
</dbReference>
<evidence type="ECO:0000313" key="10">
    <source>
        <dbReference type="Proteomes" id="UP000076079"/>
    </source>
</evidence>
<dbReference type="InterPro" id="IPR038299">
    <property type="entry name" value="DAO_C_sf"/>
</dbReference>
<keyword evidence="3 6" id="KW-0285">Flavoprotein</keyword>
<organism evidence="9 10">
    <name type="scientific">Luteitalea pratensis</name>
    <dbReference type="NCBI Taxonomy" id="1855912"/>
    <lineage>
        <taxon>Bacteria</taxon>
        <taxon>Pseudomonadati</taxon>
        <taxon>Acidobacteriota</taxon>
        <taxon>Vicinamibacteria</taxon>
        <taxon>Vicinamibacterales</taxon>
        <taxon>Vicinamibacteraceae</taxon>
        <taxon>Luteitalea</taxon>
    </lineage>
</organism>
<evidence type="ECO:0000256" key="1">
    <source>
        <dbReference type="ARBA" id="ARBA00001974"/>
    </source>
</evidence>
<dbReference type="InterPro" id="IPR036188">
    <property type="entry name" value="FAD/NAD-bd_sf"/>
</dbReference>
<dbReference type="Gene3D" id="3.30.9.10">
    <property type="entry name" value="D-Amino Acid Oxidase, subunit A, domain 2"/>
    <property type="match status" value="1"/>
</dbReference>
<dbReference type="Pfam" id="PF16901">
    <property type="entry name" value="DAO_C"/>
    <property type="match status" value="1"/>
</dbReference>
<evidence type="ECO:0000259" key="7">
    <source>
        <dbReference type="Pfam" id="PF01266"/>
    </source>
</evidence>
<evidence type="ECO:0000313" key="9">
    <source>
        <dbReference type="EMBL" id="AMY06889.1"/>
    </source>
</evidence>
<dbReference type="Gene3D" id="3.50.50.60">
    <property type="entry name" value="FAD/NAD(P)-binding domain"/>
    <property type="match status" value="1"/>
</dbReference>
<dbReference type="Proteomes" id="UP000076079">
    <property type="component" value="Chromosome"/>
</dbReference>
<protein>
    <recommendedName>
        <fullName evidence="6">Glycerol-3-phosphate dehydrogenase</fullName>
        <ecNumber evidence="6">1.1.5.3</ecNumber>
    </recommendedName>
</protein>
<name>A0A143PGK2_LUTPR</name>
<evidence type="ECO:0000256" key="2">
    <source>
        <dbReference type="ARBA" id="ARBA00007330"/>
    </source>
</evidence>
<dbReference type="EMBL" id="CP015136">
    <property type="protein sequence ID" value="AMY06889.1"/>
    <property type="molecule type" value="Genomic_DNA"/>
</dbReference>
<feature type="domain" description="Alpha-glycerophosphate oxidase C-terminal" evidence="8">
    <location>
        <begin position="408"/>
        <end position="522"/>
    </location>
</feature>
<comment type="similarity">
    <text evidence="2 6">Belongs to the FAD-dependent glycerol-3-phosphate dehydrogenase family.</text>
</comment>
<dbReference type="Gene3D" id="1.10.8.870">
    <property type="entry name" value="Alpha-glycerophosphate oxidase, cap domain"/>
    <property type="match status" value="1"/>
</dbReference>
<accession>A0A143PGK2</accession>
<comment type="cofactor">
    <cofactor evidence="1 6">
        <name>FAD</name>
        <dbReference type="ChEBI" id="CHEBI:57692"/>
    </cofactor>
</comment>
<keyword evidence="5 6" id="KW-0560">Oxidoreductase</keyword>
<reference evidence="9 10" key="1">
    <citation type="journal article" date="2016" name="Genome Announc.">
        <title>First Complete Genome Sequence of a Subdivision 6 Acidobacterium Strain.</title>
        <authorList>
            <person name="Huang S."/>
            <person name="Vieira S."/>
            <person name="Bunk B."/>
            <person name="Riedel T."/>
            <person name="Sproer C."/>
            <person name="Overmann J."/>
        </authorList>
    </citation>
    <scope>NUCLEOTIDE SEQUENCE [LARGE SCALE GENOMIC DNA]</scope>
    <source>
        <strain evidence="10">DSM 100886 HEG_-6_39</strain>
    </source>
</reference>
<dbReference type="PRINTS" id="PR01001">
    <property type="entry name" value="FADG3PDH"/>
</dbReference>
<proteinExistence type="inferred from homology"/>
<dbReference type="PANTHER" id="PTHR11985:SF15">
    <property type="entry name" value="GLYCEROL-3-PHOSPHATE DEHYDROGENASE, MITOCHONDRIAL"/>
    <property type="match status" value="1"/>
</dbReference>
<gene>
    <name evidence="9" type="primary">glpD_1</name>
    <name evidence="9" type="ORF">LuPra_00050</name>
</gene>
<dbReference type="EC" id="1.1.5.3" evidence="6"/>
<dbReference type="InterPro" id="IPR031656">
    <property type="entry name" value="DAO_C"/>
</dbReference>
<dbReference type="PANTHER" id="PTHR11985">
    <property type="entry name" value="GLYCEROL-3-PHOSPHATE DEHYDROGENASE"/>
    <property type="match status" value="1"/>
</dbReference>
<reference evidence="10" key="2">
    <citation type="submission" date="2016-04" db="EMBL/GenBank/DDBJ databases">
        <title>First Complete Genome Sequence of a Subdivision 6 Acidobacterium.</title>
        <authorList>
            <person name="Huang S."/>
            <person name="Vieira S."/>
            <person name="Bunk B."/>
            <person name="Riedel T."/>
            <person name="Sproeer C."/>
            <person name="Overmann J."/>
        </authorList>
    </citation>
    <scope>NUCLEOTIDE SEQUENCE [LARGE SCALE GENOMIC DNA]</scope>
    <source>
        <strain evidence="10">DSM 100886 HEG_-6_39</strain>
    </source>
</reference>
<dbReference type="PATRIC" id="fig|1813736.3.peg.50"/>
<evidence type="ECO:0000256" key="5">
    <source>
        <dbReference type="ARBA" id="ARBA00023002"/>
    </source>
</evidence>
<sequence>MRASRAFAPALVARGLPDPPTIHMRAADLHRQSFDVLVVGGGIIGCGVARDAASRGLRVAIFEQDDFGSGTSAGSTRLIHGGLRYLEMLDLPLVRLDLRERETLLRIARHLVKPLRFLLPFYDASSFARLKMRAGMWLYDALSYDRTLDGHRMLSADAVRAAEPRLVRAGLQGAASYSDAQAAMPERLCIENIVDAADAGAAVCNYSRVVAAVVTDGRMRGVRVQDAIAQREVEVSGRVVVNASGPWFDRTAGVLQQSPRPRVRTTRGIHIACDNPPANALALPSAVDGRLMFVIPWLGHAWVGTTDIDYNDDPGDVAATPAEVEYLRRSVEPLVGSLGDVFFTNAGVRALVRRNGDASAVTRSHRVIAEQNPVGLVSIIGGKLTGYRAIAEEATQRVCRLLDVPARCTTATTSLPGARPEGRLPAELNESQRAHLATLYGSRRTEVLHLVEERPELAQLLMDDEPDVAAQVVHAVRHEACERVADFVFRRSQLAFTPHRGRPALARIAAVMREELGWSDQRVAEELTRCRSLLLRTDGDHPVTLDSFANLD</sequence>
<dbReference type="InterPro" id="IPR000447">
    <property type="entry name" value="G3P_DH_FAD-dep"/>
</dbReference>
<dbReference type="SUPFAM" id="SSF51905">
    <property type="entry name" value="FAD/NAD(P)-binding domain"/>
    <property type="match status" value="1"/>
</dbReference>
<evidence type="ECO:0000256" key="3">
    <source>
        <dbReference type="ARBA" id="ARBA00022630"/>
    </source>
</evidence>